<keyword evidence="6 12" id="KW-0732">Signal</keyword>
<evidence type="ECO:0000256" key="4">
    <source>
        <dbReference type="ARBA" id="ARBA00022475"/>
    </source>
</evidence>
<evidence type="ECO:0000313" key="13">
    <source>
        <dbReference type="Ensembl" id="ENSSFAP00005044080.1"/>
    </source>
</evidence>
<evidence type="ECO:0000256" key="12">
    <source>
        <dbReference type="SAM" id="SignalP"/>
    </source>
</evidence>
<evidence type="ECO:0000256" key="5">
    <source>
        <dbReference type="ARBA" id="ARBA00022692"/>
    </source>
</evidence>
<dbReference type="AlphaFoldDB" id="A0A672ITE8"/>
<dbReference type="InterPro" id="IPR038126">
    <property type="entry name" value="RAMP_sf"/>
</dbReference>
<dbReference type="GO" id="GO:0032870">
    <property type="term" value="P:cellular response to hormone stimulus"/>
    <property type="evidence" value="ECO:0007669"/>
    <property type="project" value="TreeGrafter"/>
</dbReference>
<name>A0A672ITE8_SALFA</name>
<comment type="subcellular location">
    <subcellularLocation>
        <location evidence="1">Cell membrane</location>
        <topology evidence="1">Single-pass type I membrane protein</topology>
    </subcellularLocation>
</comment>
<dbReference type="PANTHER" id="PTHR14076:SF9">
    <property type="entry name" value="RECEPTOR ACTIVITY-MODIFYING PROTEIN 2"/>
    <property type="match status" value="1"/>
</dbReference>
<dbReference type="GO" id="GO:0001525">
    <property type="term" value="P:angiogenesis"/>
    <property type="evidence" value="ECO:0007669"/>
    <property type="project" value="TreeGrafter"/>
</dbReference>
<protein>
    <submittedName>
        <fullName evidence="13">Receptor activity-modifying protein 2-like</fullName>
    </submittedName>
</protein>
<dbReference type="Proteomes" id="UP000472267">
    <property type="component" value="Chromosome 8"/>
</dbReference>
<dbReference type="GO" id="GO:0015026">
    <property type="term" value="F:coreceptor activity"/>
    <property type="evidence" value="ECO:0007669"/>
    <property type="project" value="InterPro"/>
</dbReference>
<dbReference type="GO" id="GO:0006886">
    <property type="term" value="P:intracellular protein transport"/>
    <property type="evidence" value="ECO:0007669"/>
    <property type="project" value="InterPro"/>
</dbReference>
<comment type="similarity">
    <text evidence="2">Belongs to the RAMP family.</text>
</comment>
<keyword evidence="7 11" id="KW-1133">Transmembrane helix</keyword>
<proteinExistence type="inferred from homology"/>
<dbReference type="GO" id="GO:0005886">
    <property type="term" value="C:plasma membrane"/>
    <property type="evidence" value="ECO:0007669"/>
    <property type="project" value="UniProtKB-SubCell"/>
</dbReference>
<evidence type="ECO:0000256" key="1">
    <source>
        <dbReference type="ARBA" id="ARBA00004251"/>
    </source>
</evidence>
<keyword evidence="4" id="KW-1003">Cell membrane</keyword>
<dbReference type="InParanoid" id="A0A672ITE8"/>
<dbReference type="Gene3D" id="1.10.150.510">
    <property type="entry name" value="Receptor activity modifying family"/>
    <property type="match status" value="1"/>
</dbReference>
<dbReference type="OrthoDB" id="9416539at2759"/>
<dbReference type="OMA" id="VWKSKVQ"/>
<evidence type="ECO:0000256" key="10">
    <source>
        <dbReference type="ARBA" id="ARBA00023170"/>
    </source>
</evidence>
<dbReference type="GO" id="GO:0007186">
    <property type="term" value="P:G protein-coupled receptor signaling pathway"/>
    <property type="evidence" value="ECO:0007669"/>
    <property type="project" value="TreeGrafter"/>
</dbReference>
<feature type="transmembrane region" description="Helical" evidence="11">
    <location>
        <begin position="186"/>
        <end position="207"/>
    </location>
</feature>
<dbReference type="GO" id="GO:0006816">
    <property type="term" value="P:calcium ion transport"/>
    <property type="evidence" value="ECO:0007669"/>
    <property type="project" value="TreeGrafter"/>
</dbReference>
<dbReference type="GO" id="GO:0031623">
    <property type="term" value="P:receptor internalization"/>
    <property type="evidence" value="ECO:0007669"/>
    <property type="project" value="TreeGrafter"/>
</dbReference>
<organism evidence="13 14">
    <name type="scientific">Salarias fasciatus</name>
    <name type="common">Jewelled blenny</name>
    <name type="synonym">Blennius fasciatus</name>
    <dbReference type="NCBI Taxonomy" id="181472"/>
    <lineage>
        <taxon>Eukaryota</taxon>
        <taxon>Metazoa</taxon>
        <taxon>Chordata</taxon>
        <taxon>Craniata</taxon>
        <taxon>Vertebrata</taxon>
        <taxon>Euteleostomi</taxon>
        <taxon>Actinopterygii</taxon>
        <taxon>Neopterygii</taxon>
        <taxon>Teleostei</taxon>
        <taxon>Neoteleostei</taxon>
        <taxon>Acanthomorphata</taxon>
        <taxon>Ovalentaria</taxon>
        <taxon>Blenniimorphae</taxon>
        <taxon>Blenniiformes</taxon>
        <taxon>Blennioidei</taxon>
        <taxon>Blenniidae</taxon>
        <taxon>Salariinae</taxon>
        <taxon>Salarias</taxon>
    </lineage>
</organism>
<dbReference type="PANTHER" id="PTHR14076">
    <property type="entry name" value="RECEPTOR ACTIVITY MODIFYING PROTEIN RAMP"/>
    <property type="match status" value="1"/>
</dbReference>
<keyword evidence="8 11" id="KW-0472">Membrane</keyword>
<dbReference type="Ensembl" id="ENSSFAT00005045637.1">
    <property type="protein sequence ID" value="ENSSFAP00005044080.1"/>
    <property type="gene ID" value="ENSSFAG00005021709.1"/>
</dbReference>
<evidence type="ECO:0000256" key="9">
    <source>
        <dbReference type="ARBA" id="ARBA00023157"/>
    </source>
</evidence>
<sequence>MILYLLVPALVLGDVEIGNTTEEEGAGRWGMNLTFSPSSSNHSWSQPKNVTWSLQEDRRTGADGELRGNMTSGVVTEDQESFQDEENLISGQHCHRDLLLEHSSLLCGGGFHAEMLELSPDDWCVLENVIRPYSDLTLCLENLSHVVGCFFPNSDTQDFFLHIHSMYFQNCQQVEEQLLADAPHGVVVALTLVPVSLIPILVYVVVWKSKAAT</sequence>
<evidence type="ECO:0000256" key="7">
    <source>
        <dbReference type="ARBA" id="ARBA00022989"/>
    </source>
</evidence>
<evidence type="ECO:0000313" key="14">
    <source>
        <dbReference type="Proteomes" id="UP000472267"/>
    </source>
</evidence>
<dbReference type="Pfam" id="PF04901">
    <property type="entry name" value="RAMP"/>
    <property type="match status" value="1"/>
</dbReference>
<reference evidence="13" key="2">
    <citation type="submission" date="2025-08" db="UniProtKB">
        <authorList>
            <consortium name="Ensembl"/>
        </authorList>
    </citation>
    <scope>IDENTIFICATION</scope>
</reference>
<reference evidence="13" key="3">
    <citation type="submission" date="2025-09" db="UniProtKB">
        <authorList>
            <consortium name="Ensembl"/>
        </authorList>
    </citation>
    <scope>IDENTIFICATION</scope>
</reference>
<keyword evidence="3" id="KW-0813">Transport</keyword>
<gene>
    <name evidence="13" type="primary">LOC115393173</name>
</gene>
<evidence type="ECO:0000256" key="8">
    <source>
        <dbReference type="ARBA" id="ARBA00023136"/>
    </source>
</evidence>
<feature type="chain" id="PRO_5025520464" evidence="12">
    <location>
        <begin position="18"/>
        <end position="213"/>
    </location>
</feature>
<dbReference type="GO" id="GO:0072659">
    <property type="term" value="P:protein localization to plasma membrane"/>
    <property type="evidence" value="ECO:0007669"/>
    <property type="project" value="TreeGrafter"/>
</dbReference>
<dbReference type="GO" id="GO:0008277">
    <property type="term" value="P:regulation of G protein-coupled receptor signaling pathway"/>
    <property type="evidence" value="ECO:0007669"/>
    <property type="project" value="InterPro"/>
</dbReference>
<dbReference type="RefSeq" id="XP_029953890.1">
    <property type="nucleotide sequence ID" value="XM_030098030.1"/>
</dbReference>
<dbReference type="GO" id="GO:0009986">
    <property type="term" value="C:cell surface"/>
    <property type="evidence" value="ECO:0007669"/>
    <property type="project" value="TreeGrafter"/>
</dbReference>
<dbReference type="InterPro" id="IPR006985">
    <property type="entry name" value="RAMP"/>
</dbReference>
<reference evidence="13" key="1">
    <citation type="submission" date="2019-06" db="EMBL/GenBank/DDBJ databases">
        <authorList>
            <consortium name="Wellcome Sanger Institute Data Sharing"/>
        </authorList>
    </citation>
    <scope>NUCLEOTIDE SEQUENCE [LARGE SCALE GENOMIC DNA]</scope>
</reference>
<accession>A0A672ITE8</accession>
<dbReference type="GO" id="GO:0043235">
    <property type="term" value="C:receptor complex"/>
    <property type="evidence" value="ECO:0007669"/>
    <property type="project" value="TreeGrafter"/>
</dbReference>
<keyword evidence="10" id="KW-0675">Receptor</keyword>
<evidence type="ECO:0000256" key="3">
    <source>
        <dbReference type="ARBA" id="ARBA00022448"/>
    </source>
</evidence>
<feature type="signal peptide" evidence="12">
    <location>
        <begin position="1"/>
        <end position="17"/>
    </location>
</feature>
<evidence type="ECO:0000256" key="2">
    <source>
        <dbReference type="ARBA" id="ARBA00007087"/>
    </source>
</evidence>
<keyword evidence="9" id="KW-1015">Disulfide bond</keyword>
<dbReference type="GeneID" id="115393173"/>
<keyword evidence="5 11" id="KW-0812">Transmembrane</keyword>
<evidence type="ECO:0000256" key="6">
    <source>
        <dbReference type="ARBA" id="ARBA00022729"/>
    </source>
</evidence>
<evidence type="ECO:0000256" key="11">
    <source>
        <dbReference type="SAM" id="Phobius"/>
    </source>
</evidence>
<keyword evidence="14" id="KW-1185">Reference proteome</keyword>